<gene>
    <name evidence="1" type="ORF">SDC9_186952</name>
</gene>
<protein>
    <submittedName>
        <fullName evidence="1">Uncharacterized protein</fullName>
    </submittedName>
</protein>
<evidence type="ECO:0000313" key="1">
    <source>
        <dbReference type="EMBL" id="MPN39424.1"/>
    </source>
</evidence>
<reference evidence="1" key="1">
    <citation type="submission" date="2019-08" db="EMBL/GenBank/DDBJ databases">
        <authorList>
            <person name="Kucharzyk K."/>
            <person name="Murdoch R.W."/>
            <person name="Higgins S."/>
            <person name="Loffler F."/>
        </authorList>
    </citation>
    <scope>NUCLEOTIDE SEQUENCE</scope>
</reference>
<accession>A0A645HTE2</accession>
<name>A0A645HTE2_9ZZZZ</name>
<dbReference type="EMBL" id="VSSQ01095231">
    <property type="protein sequence ID" value="MPN39424.1"/>
    <property type="molecule type" value="Genomic_DNA"/>
</dbReference>
<proteinExistence type="predicted"/>
<organism evidence="1">
    <name type="scientific">bioreactor metagenome</name>
    <dbReference type="NCBI Taxonomy" id="1076179"/>
    <lineage>
        <taxon>unclassified sequences</taxon>
        <taxon>metagenomes</taxon>
        <taxon>ecological metagenomes</taxon>
    </lineage>
</organism>
<comment type="caution">
    <text evidence="1">The sequence shown here is derived from an EMBL/GenBank/DDBJ whole genome shotgun (WGS) entry which is preliminary data.</text>
</comment>
<dbReference type="AlphaFoldDB" id="A0A645HTE2"/>
<sequence>MVEIEQSPLDRVQIQGIQGKITAFGILLDGAVHRRSALCSLLARPECGDFQDFVPEREVDQFEPLSYDPCIPKQFLDLSG</sequence>